<gene>
    <name evidence="1" type="ORF">SOCE836_100910</name>
</gene>
<name>A0A4P2R4A2_SORCE</name>
<proteinExistence type="predicted"/>
<evidence type="ECO:0000313" key="2">
    <source>
        <dbReference type="Proteomes" id="UP000295497"/>
    </source>
</evidence>
<dbReference type="EMBL" id="CP012672">
    <property type="protein sequence ID" value="AUX37855.1"/>
    <property type="molecule type" value="Genomic_DNA"/>
</dbReference>
<accession>A0A4P2R4A2</accession>
<reference evidence="1 2" key="1">
    <citation type="submission" date="2015-09" db="EMBL/GenBank/DDBJ databases">
        <title>Sorangium comparison.</title>
        <authorList>
            <person name="Zaburannyi N."/>
            <person name="Bunk B."/>
            <person name="Overmann J."/>
            <person name="Mueller R."/>
        </authorList>
    </citation>
    <scope>NUCLEOTIDE SEQUENCE [LARGE SCALE GENOMIC DNA]</scope>
    <source>
        <strain evidence="1 2">So ce836</strain>
    </source>
</reference>
<dbReference type="AlphaFoldDB" id="A0A4P2R4A2"/>
<organism evidence="1 2">
    <name type="scientific">Sorangium cellulosum</name>
    <name type="common">Polyangium cellulosum</name>
    <dbReference type="NCBI Taxonomy" id="56"/>
    <lineage>
        <taxon>Bacteria</taxon>
        <taxon>Pseudomonadati</taxon>
        <taxon>Myxococcota</taxon>
        <taxon>Polyangia</taxon>
        <taxon>Polyangiales</taxon>
        <taxon>Polyangiaceae</taxon>
        <taxon>Sorangium</taxon>
    </lineage>
</organism>
<sequence length="73" mass="7776">MATILRSTTIIYAPDSSHPTSEGSDLLFDGASFGDVLRWFAERIGPPASGPQELAGAEEETSEMGYLVERVSG</sequence>
<evidence type="ECO:0000313" key="1">
    <source>
        <dbReference type="EMBL" id="AUX37855.1"/>
    </source>
</evidence>
<dbReference type="Proteomes" id="UP000295497">
    <property type="component" value="Chromosome"/>
</dbReference>
<protein>
    <submittedName>
        <fullName evidence="1">Uncharacterized protein</fullName>
    </submittedName>
</protein>